<dbReference type="Gene3D" id="3.40.50.1010">
    <property type="entry name" value="5'-nuclease"/>
    <property type="match status" value="1"/>
</dbReference>
<dbReference type="InterPro" id="IPR029060">
    <property type="entry name" value="PIN-like_dom_sf"/>
</dbReference>
<protein>
    <submittedName>
        <fullName evidence="2">PIN domain nuclease</fullName>
    </submittedName>
</protein>
<dbReference type="PANTHER" id="PTHR36173">
    <property type="entry name" value="RIBONUCLEASE VAPC16-RELATED"/>
    <property type="match status" value="1"/>
</dbReference>
<dbReference type="InterPro" id="IPR052919">
    <property type="entry name" value="TA_system_RNase"/>
</dbReference>
<organism evidence="2 3">
    <name type="scientific">Brunnivagina elsteri CCALA 953</name>
    <dbReference type="NCBI Taxonomy" id="987040"/>
    <lineage>
        <taxon>Bacteria</taxon>
        <taxon>Bacillati</taxon>
        <taxon>Cyanobacteriota</taxon>
        <taxon>Cyanophyceae</taxon>
        <taxon>Nostocales</taxon>
        <taxon>Calotrichaceae</taxon>
        <taxon>Brunnivagina</taxon>
    </lineage>
</organism>
<dbReference type="InterPro" id="IPR041705">
    <property type="entry name" value="PIN_Sll0205"/>
</dbReference>
<evidence type="ECO:0000313" key="2">
    <source>
        <dbReference type="EMBL" id="PAX49850.1"/>
    </source>
</evidence>
<dbReference type="SUPFAM" id="SSF88723">
    <property type="entry name" value="PIN domain-like"/>
    <property type="match status" value="1"/>
</dbReference>
<comment type="caution">
    <text evidence="2">The sequence shown here is derived from an EMBL/GenBank/DDBJ whole genome shotgun (WGS) entry which is preliminary data.</text>
</comment>
<dbReference type="AlphaFoldDB" id="A0A2A2TB47"/>
<dbReference type="InterPro" id="IPR002716">
    <property type="entry name" value="PIN_dom"/>
</dbReference>
<reference evidence="2 3" key="1">
    <citation type="submission" date="2017-08" db="EMBL/GenBank/DDBJ databases">
        <title>Draft genome sequence of filamentous cyanobacterium Calothrix elsteri CCALA 953.</title>
        <authorList>
            <person name="Gagunashvili A.N."/>
            <person name="Elster J."/>
            <person name="Andresson O.S."/>
        </authorList>
    </citation>
    <scope>NUCLEOTIDE SEQUENCE [LARGE SCALE GENOMIC DNA]</scope>
    <source>
        <strain evidence="2 3">CCALA 953</strain>
    </source>
</reference>
<dbReference type="PANTHER" id="PTHR36173:SF2">
    <property type="entry name" value="RIBONUCLEASE VAPC16"/>
    <property type="match status" value="1"/>
</dbReference>
<proteinExistence type="predicted"/>
<dbReference type="OrthoDB" id="9798990at2"/>
<dbReference type="CDD" id="cd09872">
    <property type="entry name" value="PIN_Sll0205-like"/>
    <property type="match status" value="1"/>
</dbReference>
<accession>A0A2A2TB47</accession>
<evidence type="ECO:0000313" key="3">
    <source>
        <dbReference type="Proteomes" id="UP000218238"/>
    </source>
</evidence>
<evidence type="ECO:0000259" key="1">
    <source>
        <dbReference type="Pfam" id="PF01850"/>
    </source>
</evidence>
<feature type="domain" description="PIN" evidence="1">
    <location>
        <begin position="3"/>
        <end position="122"/>
    </location>
</feature>
<keyword evidence="3" id="KW-1185">Reference proteome</keyword>
<gene>
    <name evidence="2" type="ORF">CK510_27440</name>
</gene>
<dbReference type="Proteomes" id="UP000218238">
    <property type="component" value="Unassembled WGS sequence"/>
</dbReference>
<sequence length="128" mass="14735">MNVLLDTHTLIWFSISPSRLSEKIINLLSDADNNLFLSIASVWEIQTKYQLGKLNLDLPLPELIETQKQTNGLQILPIELSHIYTLDSLPNHHRDPFDRILIAQAIFEKMPLLSIDGIFDAYPINKIW</sequence>
<dbReference type="RefSeq" id="WP_095724671.1">
    <property type="nucleotide sequence ID" value="NZ_NTFS01000512.1"/>
</dbReference>
<name>A0A2A2TB47_9CYAN</name>
<dbReference type="Pfam" id="PF01850">
    <property type="entry name" value="PIN"/>
    <property type="match status" value="1"/>
</dbReference>
<dbReference type="EMBL" id="NTFS01000512">
    <property type="protein sequence ID" value="PAX49850.1"/>
    <property type="molecule type" value="Genomic_DNA"/>
</dbReference>